<comment type="similarity">
    <text evidence="2">Belongs to the histidine acid phosphatase family.</text>
</comment>
<dbReference type="CDD" id="cd07061">
    <property type="entry name" value="HP_HAP_like"/>
    <property type="match status" value="1"/>
</dbReference>
<keyword evidence="10" id="KW-1185">Reference proteome</keyword>
<sequence>MRLVFILILLSIPWLKATALEEEDELLMLIEITRHGVRSSYGSGSELLNLTWPNRGGDLLEVGERQHYLQGVKLRKRYVDKLNFLEDTFNPQHHFVISTNLNRTIMSAYSQLLGLYPLGKGPLFEDSGKRKAAVPPFKISTEASKFIRSNDVLEHRYSPFPIHVLPNENHLLSGNSYLICPILEDYIGESFRHTHYSTKAELYPLYHDMEQIWGVSEEHLNIEKAWPYLDTYDMATKNGMTVENDLSGNAKNLLNKFWWNHFYEGLFGDPKSAQLTSSELINFIVDNLVEKVKVDKGVSNSEFHKNIRHVLFSAHDTTVSALMKTIEQENTQYTSPQPASTTLIELIKRGNTYYIRWVIDDKELQVGNRCDINKFCEFYGTMDYLNSRTTQNIEEECQKHEKGESSSFPLWGIIAIVVGGLILIGCFSCLCSLYVSMKSSKKEDDVYEECSSDEERESFESFGKMRMNS</sequence>
<feature type="chain" id="PRO_5042282518" evidence="8">
    <location>
        <begin position="20"/>
        <end position="469"/>
    </location>
</feature>
<dbReference type="Proteomes" id="UP001295684">
    <property type="component" value="Unassembled WGS sequence"/>
</dbReference>
<evidence type="ECO:0000256" key="7">
    <source>
        <dbReference type="SAM" id="Phobius"/>
    </source>
</evidence>
<evidence type="ECO:0000313" key="10">
    <source>
        <dbReference type="Proteomes" id="UP001295684"/>
    </source>
</evidence>
<evidence type="ECO:0000256" key="2">
    <source>
        <dbReference type="ARBA" id="ARBA00005375"/>
    </source>
</evidence>
<dbReference type="Pfam" id="PF00328">
    <property type="entry name" value="His_Phos_2"/>
    <property type="match status" value="1"/>
</dbReference>
<keyword evidence="7" id="KW-0472">Membrane</keyword>
<proteinExistence type="inferred from homology"/>
<comment type="catalytic activity">
    <reaction evidence="1">
        <text>a phosphate monoester + H2O = an alcohol + phosphate</text>
        <dbReference type="Rhea" id="RHEA:15017"/>
        <dbReference type="ChEBI" id="CHEBI:15377"/>
        <dbReference type="ChEBI" id="CHEBI:30879"/>
        <dbReference type="ChEBI" id="CHEBI:43474"/>
        <dbReference type="ChEBI" id="CHEBI:67140"/>
        <dbReference type="EC" id="3.1.3.2"/>
    </reaction>
</comment>
<keyword evidence="7" id="KW-1133">Transmembrane helix</keyword>
<keyword evidence="7" id="KW-0812">Transmembrane</keyword>
<organism evidence="9 10">
    <name type="scientific">Euplotes crassus</name>
    <dbReference type="NCBI Taxonomy" id="5936"/>
    <lineage>
        <taxon>Eukaryota</taxon>
        <taxon>Sar</taxon>
        <taxon>Alveolata</taxon>
        <taxon>Ciliophora</taxon>
        <taxon>Intramacronucleata</taxon>
        <taxon>Spirotrichea</taxon>
        <taxon>Hypotrichia</taxon>
        <taxon>Euplotida</taxon>
        <taxon>Euplotidae</taxon>
        <taxon>Moneuplotes</taxon>
    </lineage>
</organism>
<dbReference type="GO" id="GO:0003993">
    <property type="term" value="F:acid phosphatase activity"/>
    <property type="evidence" value="ECO:0007669"/>
    <property type="project" value="UniProtKB-EC"/>
</dbReference>
<dbReference type="SUPFAM" id="SSF53254">
    <property type="entry name" value="Phosphoglycerate mutase-like"/>
    <property type="match status" value="1"/>
</dbReference>
<dbReference type="InterPro" id="IPR000560">
    <property type="entry name" value="His_Pase_clade-2"/>
</dbReference>
<feature type="signal peptide" evidence="8">
    <location>
        <begin position="1"/>
        <end position="19"/>
    </location>
</feature>
<dbReference type="PANTHER" id="PTHR11567:SF211">
    <property type="entry name" value="PROSTATIC ACID PHOSPHATASE"/>
    <property type="match status" value="1"/>
</dbReference>
<evidence type="ECO:0000256" key="8">
    <source>
        <dbReference type="SAM" id="SignalP"/>
    </source>
</evidence>
<dbReference type="PANTHER" id="PTHR11567">
    <property type="entry name" value="ACID PHOSPHATASE-RELATED"/>
    <property type="match status" value="1"/>
</dbReference>
<reference evidence="9" key="1">
    <citation type="submission" date="2023-07" db="EMBL/GenBank/DDBJ databases">
        <authorList>
            <consortium name="AG Swart"/>
            <person name="Singh M."/>
            <person name="Singh A."/>
            <person name="Seah K."/>
            <person name="Emmerich C."/>
        </authorList>
    </citation>
    <scope>NUCLEOTIDE SEQUENCE</scope>
    <source>
        <strain evidence="9">DP1</strain>
    </source>
</reference>
<dbReference type="InterPro" id="IPR029033">
    <property type="entry name" value="His_PPase_superfam"/>
</dbReference>
<dbReference type="InterPro" id="IPR050645">
    <property type="entry name" value="Histidine_acid_phosphatase"/>
</dbReference>
<keyword evidence="3 8" id="KW-0732">Signal</keyword>
<dbReference type="Gene3D" id="3.40.50.1240">
    <property type="entry name" value="Phosphoglycerate mutase-like"/>
    <property type="match status" value="1"/>
</dbReference>
<evidence type="ECO:0000313" key="9">
    <source>
        <dbReference type="EMBL" id="CAI2368154.1"/>
    </source>
</evidence>
<comment type="caution">
    <text evidence="9">The sequence shown here is derived from an EMBL/GenBank/DDBJ whole genome shotgun (WGS) entry which is preliminary data.</text>
</comment>
<name>A0AAD1X9I6_EUPCR</name>
<protein>
    <submittedName>
        <fullName evidence="9">Uncharacterized protein</fullName>
    </submittedName>
</protein>
<evidence type="ECO:0000256" key="5">
    <source>
        <dbReference type="ARBA" id="ARBA00023157"/>
    </source>
</evidence>
<evidence type="ECO:0000256" key="4">
    <source>
        <dbReference type="ARBA" id="ARBA00022801"/>
    </source>
</evidence>
<evidence type="ECO:0000256" key="1">
    <source>
        <dbReference type="ARBA" id="ARBA00000032"/>
    </source>
</evidence>
<feature type="transmembrane region" description="Helical" evidence="7">
    <location>
        <begin position="408"/>
        <end position="435"/>
    </location>
</feature>
<evidence type="ECO:0000256" key="3">
    <source>
        <dbReference type="ARBA" id="ARBA00022729"/>
    </source>
</evidence>
<dbReference type="AlphaFoldDB" id="A0AAD1X9I6"/>
<gene>
    <name evidence="9" type="ORF">ECRASSUSDP1_LOCUS9443</name>
</gene>
<keyword evidence="6" id="KW-0325">Glycoprotein</keyword>
<keyword evidence="5" id="KW-1015">Disulfide bond</keyword>
<keyword evidence="4" id="KW-0378">Hydrolase</keyword>
<dbReference type="EMBL" id="CAMPGE010009282">
    <property type="protein sequence ID" value="CAI2368154.1"/>
    <property type="molecule type" value="Genomic_DNA"/>
</dbReference>
<accession>A0AAD1X9I6</accession>
<evidence type="ECO:0000256" key="6">
    <source>
        <dbReference type="ARBA" id="ARBA00023180"/>
    </source>
</evidence>